<dbReference type="InterPro" id="IPR028952">
    <property type="entry name" value="Imm63"/>
</dbReference>
<dbReference type="EMBL" id="NIBG01000003">
    <property type="protein sequence ID" value="PAB60339.1"/>
    <property type="molecule type" value="Genomic_DNA"/>
</dbReference>
<dbReference type="RefSeq" id="WP_095131763.1">
    <property type="nucleotide sequence ID" value="NZ_NIBG01000003.1"/>
</dbReference>
<dbReference type="OrthoDB" id="1949729at2"/>
<organism evidence="2 3">
    <name type="scientific">Anaeromicrobium sediminis</name>
    <dbReference type="NCBI Taxonomy" id="1478221"/>
    <lineage>
        <taxon>Bacteria</taxon>
        <taxon>Bacillati</taxon>
        <taxon>Bacillota</taxon>
        <taxon>Clostridia</taxon>
        <taxon>Peptostreptococcales</taxon>
        <taxon>Thermotaleaceae</taxon>
        <taxon>Anaeromicrobium</taxon>
    </lineage>
</organism>
<evidence type="ECO:0000313" key="3">
    <source>
        <dbReference type="Proteomes" id="UP000216024"/>
    </source>
</evidence>
<proteinExistence type="predicted"/>
<sequence>MNYLSLEQIKAKVFDLAKRINAPVIFMPTFGINKDSAQPEIRVDESRYHYVIIERGQELQHKITKDLNELLYWTFEDITFSMASDFELKNRNAEQDFRRILFDKQLKLLSLINEEFSLKRKKTIEKILGNNPFNDNKNLKK</sequence>
<dbReference type="Proteomes" id="UP000216024">
    <property type="component" value="Unassembled WGS sequence"/>
</dbReference>
<dbReference type="AlphaFoldDB" id="A0A267ML76"/>
<reference evidence="2 3" key="1">
    <citation type="submission" date="2017-06" db="EMBL/GenBank/DDBJ databases">
        <title>Draft genome sequence of anaerobic fermentative bacterium Anaeromicrobium sediminis DY2726D isolated from West Pacific Ocean sediments.</title>
        <authorList>
            <person name="Zeng X."/>
        </authorList>
    </citation>
    <scope>NUCLEOTIDE SEQUENCE [LARGE SCALE GENOMIC DNA]</scope>
    <source>
        <strain evidence="2 3">DY2726D</strain>
    </source>
</reference>
<dbReference type="Pfam" id="PF15599">
    <property type="entry name" value="Imm63"/>
    <property type="match status" value="1"/>
</dbReference>
<evidence type="ECO:0000313" key="2">
    <source>
        <dbReference type="EMBL" id="PAB60339.1"/>
    </source>
</evidence>
<keyword evidence="3" id="KW-1185">Reference proteome</keyword>
<accession>A0A267ML76</accession>
<protein>
    <recommendedName>
        <fullName evidence="1">Immunity protein 63 domain-containing protein</fullName>
    </recommendedName>
</protein>
<name>A0A267ML76_9FIRM</name>
<evidence type="ECO:0000259" key="1">
    <source>
        <dbReference type="Pfam" id="PF15599"/>
    </source>
</evidence>
<gene>
    <name evidence="2" type="ORF">CCE28_05440</name>
</gene>
<feature type="domain" description="Immunity protein 63" evidence="1">
    <location>
        <begin position="46"/>
        <end position="123"/>
    </location>
</feature>
<comment type="caution">
    <text evidence="2">The sequence shown here is derived from an EMBL/GenBank/DDBJ whole genome shotgun (WGS) entry which is preliminary data.</text>
</comment>